<name>A0A5S6QHI1_TRIMR</name>
<dbReference type="Proteomes" id="UP000046395">
    <property type="component" value="Unassembled WGS sequence"/>
</dbReference>
<evidence type="ECO:0000313" key="2">
    <source>
        <dbReference type="Proteomes" id="UP000046395"/>
    </source>
</evidence>
<dbReference type="WBParaSite" id="TMUE_2000006644.1">
    <property type="protein sequence ID" value="TMUE_2000006644.1"/>
    <property type="gene ID" value="WBGene00299672"/>
</dbReference>
<dbReference type="AlphaFoldDB" id="A0A5S6QHI1"/>
<feature type="region of interest" description="Disordered" evidence="1">
    <location>
        <begin position="1"/>
        <end position="27"/>
    </location>
</feature>
<feature type="region of interest" description="Disordered" evidence="1">
    <location>
        <begin position="79"/>
        <end position="101"/>
    </location>
</feature>
<sequence length="101" mass="11104">MLLTRRAAGAPAARVEPQIEARTLAAPPQSLSTQLRNLSLGGPTRLSGLDWLDLDRIPSSITDGFPIMVYDVNPREWQGRHRRMNPTGWSASARRSALAGR</sequence>
<accession>A0A5S6QHI1</accession>
<protein>
    <submittedName>
        <fullName evidence="3">Uncharacterized protein</fullName>
    </submittedName>
</protein>
<evidence type="ECO:0000313" key="3">
    <source>
        <dbReference type="WBParaSite" id="TMUE_2000006644.1"/>
    </source>
</evidence>
<organism evidence="2 3">
    <name type="scientific">Trichuris muris</name>
    <name type="common">Mouse whipworm</name>
    <dbReference type="NCBI Taxonomy" id="70415"/>
    <lineage>
        <taxon>Eukaryota</taxon>
        <taxon>Metazoa</taxon>
        <taxon>Ecdysozoa</taxon>
        <taxon>Nematoda</taxon>
        <taxon>Enoplea</taxon>
        <taxon>Dorylaimia</taxon>
        <taxon>Trichinellida</taxon>
        <taxon>Trichuridae</taxon>
        <taxon>Trichuris</taxon>
    </lineage>
</organism>
<feature type="compositionally biased region" description="Low complexity" evidence="1">
    <location>
        <begin position="90"/>
        <end position="101"/>
    </location>
</feature>
<reference evidence="3" key="1">
    <citation type="submission" date="2019-12" db="UniProtKB">
        <authorList>
            <consortium name="WormBaseParasite"/>
        </authorList>
    </citation>
    <scope>IDENTIFICATION</scope>
</reference>
<proteinExistence type="predicted"/>
<keyword evidence="2" id="KW-1185">Reference proteome</keyword>
<evidence type="ECO:0000256" key="1">
    <source>
        <dbReference type="SAM" id="MobiDB-lite"/>
    </source>
</evidence>